<accession>A0A317D5S1</accession>
<comment type="caution">
    <text evidence="3">The sequence shown here is derived from an EMBL/GenBank/DDBJ whole genome shotgun (WGS) entry which is preliminary data.</text>
</comment>
<dbReference type="Proteomes" id="UP000246050">
    <property type="component" value="Unassembled WGS sequence"/>
</dbReference>
<evidence type="ECO:0000256" key="1">
    <source>
        <dbReference type="SAM" id="MobiDB-lite"/>
    </source>
</evidence>
<evidence type="ECO:0000313" key="4">
    <source>
        <dbReference type="Proteomes" id="UP000246050"/>
    </source>
</evidence>
<proteinExistence type="predicted"/>
<dbReference type="AlphaFoldDB" id="A0A317D5S1"/>
<protein>
    <submittedName>
        <fullName evidence="3">Uncharacterized protein</fullName>
    </submittedName>
</protein>
<keyword evidence="2" id="KW-0812">Transmembrane</keyword>
<keyword evidence="2" id="KW-1133">Transmembrane helix</keyword>
<organism evidence="3 4">
    <name type="scientific">Micromonospora sicca</name>
    <dbReference type="NCBI Taxonomy" id="2202420"/>
    <lineage>
        <taxon>Bacteria</taxon>
        <taxon>Bacillati</taxon>
        <taxon>Actinomycetota</taxon>
        <taxon>Actinomycetes</taxon>
        <taxon>Micromonosporales</taxon>
        <taxon>Micromonosporaceae</taxon>
        <taxon>Micromonospora</taxon>
    </lineage>
</organism>
<sequence>MASVRRRDRSSTSQREEQLSGQPSRLPLRWAVIGILALTAGIIGFVAGGPVAAITTAVAVALGAHQMIA</sequence>
<feature type="transmembrane region" description="Helical" evidence="2">
    <location>
        <begin position="30"/>
        <end position="63"/>
    </location>
</feature>
<reference evidence="3 4" key="1">
    <citation type="submission" date="2018-05" db="EMBL/GenBank/DDBJ databases">
        <title>Micromonosporas from Atacama Desert.</title>
        <authorList>
            <person name="Carro L."/>
            <person name="Golinska P."/>
            <person name="Klenk H.-P."/>
            <person name="Goodfellow M."/>
        </authorList>
    </citation>
    <scope>NUCLEOTIDE SEQUENCE [LARGE SCALE GENOMIC DNA]</scope>
    <source>
        <strain evidence="3 4">4G51</strain>
    </source>
</reference>
<keyword evidence="2" id="KW-0472">Membrane</keyword>
<evidence type="ECO:0000256" key="2">
    <source>
        <dbReference type="SAM" id="Phobius"/>
    </source>
</evidence>
<evidence type="ECO:0000313" key="3">
    <source>
        <dbReference type="EMBL" id="PWR10198.1"/>
    </source>
</evidence>
<dbReference type="RefSeq" id="WP_109804744.1">
    <property type="nucleotide sequence ID" value="NZ_QGKS01000364.1"/>
</dbReference>
<name>A0A317D5S1_9ACTN</name>
<dbReference type="EMBL" id="QGKS01000364">
    <property type="protein sequence ID" value="PWR10198.1"/>
    <property type="molecule type" value="Genomic_DNA"/>
</dbReference>
<gene>
    <name evidence="3" type="ORF">DKT69_29565</name>
</gene>
<feature type="region of interest" description="Disordered" evidence="1">
    <location>
        <begin position="1"/>
        <end position="23"/>
    </location>
</feature>